<feature type="coiled-coil region" evidence="1">
    <location>
        <begin position="319"/>
        <end position="402"/>
    </location>
</feature>
<dbReference type="GO" id="GO:0006302">
    <property type="term" value="P:double-strand break repair"/>
    <property type="evidence" value="ECO:0007669"/>
    <property type="project" value="InterPro"/>
</dbReference>
<gene>
    <name evidence="3" type="ORF">CPTMiller_0056</name>
</gene>
<dbReference type="InterPro" id="IPR027417">
    <property type="entry name" value="P-loop_NTPase"/>
</dbReference>
<keyword evidence="3" id="KW-0255">Endonuclease</keyword>
<dbReference type="PANTHER" id="PTHR32114:SF2">
    <property type="entry name" value="ABC TRANSPORTER ABCH.3"/>
    <property type="match status" value="1"/>
</dbReference>
<dbReference type="Pfam" id="PF13476">
    <property type="entry name" value="AAA_23"/>
    <property type="match status" value="1"/>
</dbReference>
<accession>A0A076YJN3</accession>
<evidence type="ECO:0000313" key="4">
    <source>
        <dbReference type="Proteomes" id="UP000201263"/>
    </source>
</evidence>
<keyword evidence="3" id="KW-0540">Nuclease</keyword>
<dbReference type="RefSeq" id="YP_009097658.1">
    <property type="nucleotide sequence ID" value="NC_025414.1"/>
</dbReference>
<organism evidence="3 4">
    <name type="scientific">Citrobacter phage Miller</name>
    <dbReference type="NCBI Taxonomy" id="1527524"/>
    <lineage>
        <taxon>Viruses</taxon>
        <taxon>Duplodnaviria</taxon>
        <taxon>Heunggongvirae</taxon>
        <taxon>Uroviricota</taxon>
        <taxon>Caudoviricetes</taxon>
        <taxon>Pantevenvirales</taxon>
        <taxon>Straboviridae</taxon>
        <taxon>Pseudotevenvirus</taxon>
        <taxon>Pseudotevenvirus miller</taxon>
    </lineage>
</organism>
<feature type="domain" description="Rad50/SbcC-type AAA" evidence="2">
    <location>
        <begin position="7"/>
        <end position="322"/>
    </location>
</feature>
<feature type="coiled-coil region" evidence="1">
    <location>
        <begin position="223"/>
        <end position="250"/>
    </location>
</feature>
<dbReference type="GO" id="GO:0004519">
    <property type="term" value="F:endonuclease activity"/>
    <property type="evidence" value="ECO:0007669"/>
    <property type="project" value="UniProtKB-KW"/>
</dbReference>
<dbReference type="InterPro" id="IPR038729">
    <property type="entry name" value="Rad50/SbcC_AAA"/>
</dbReference>
<keyword evidence="4" id="KW-1185">Reference proteome</keyword>
<name>A0A076YJN3_9CAUD</name>
<dbReference type="PANTHER" id="PTHR32114">
    <property type="entry name" value="ABC TRANSPORTER ABCH.3"/>
    <property type="match status" value="1"/>
</dbReference>
<reference evidence="3 4" key="1">
    <citation type="submission" date="2014-07" db="EMBL/GenBank/DDBJ databases">
        <title>Complete Genome of Citrobacter freundii Myophage Miller.</title>
        <authorList>
            <person name="Hwang K."/>
            <person name="Luna A.J."/>
            <person name="Hernandez A.C."/>
            <person name="Everett G.F.K."/>
        </authorList>
    </citation>
    <scope>NUCLEOTIDE SEQUENCE [LARGE SCALE GENOMIC DNA]</scope>
</reference>
<proteinExistence type="predicted"/>
<dbReference type="GeneID" id="22113528"/>
<keyword evidence="3" id="KW-0378">Hydrolase</keyword>
<evidence type="ECO:0000313" key="3">
    <source>
        <dbReference type="EMBL" id="AIK67992.1"/>
    </source>
</evidence>
<keyword evidence="1" id="KW-0175">Coiled coil</keyword>
<protein>
    <submittedName>
        <fullName evidence="3">Recombination endonuclease subunit</fullName>
    </submittedName>
</protein>
<dbReference type="SUPFAM" id="SSF52540">
    <property type="entry name" value="P-loop containing nucleoside triphosphate hydrolases"/>
    <property type="match status" value="1"/>
</dbReference>
<sequence>MKLNFKKIKYQNILSVGNTPIELEFDTAKKTLITGKNGGGKSTLIEALTYALFGKSFRDLKVGQLVNSVNKKKCLVELEIEYGKDSYKIVRGQKPKVFEIWKNGDKLAEDSASGDYQSQLESMLNINLVGFKQVIVLGTAGYTPFMELRTPDRRKLVEDLLSLSVISEMDKLNKSYVRGVNQQLDTLSMQVNHIQQQIATHQRFIDEQRAKANQNNARYKEIYDSHVETAKNIKAQLMQLQAEIAETVITGADRTEDINKLRDGYTRLSMTVEQFKKLEVMYQKGGECPACKQAIKPTPERMEEIANNIKAGTQRLTLIKTKQDELQGIMNELLQQQRALNAMKTKYEALKGTLQNEVANAKRAQAIMEQASAEVVIDEEPVKQLQQQETELNDKRQGYVKEKYIRGIVTDMLKDSGVKASIVKRYIPYFNKQIAYYLNLLGADYQFTLDDEFNESIKSLGRDDFSYASFSQGERARINLSILFTWRDVTSKVSGVDLSLLVLDEVFDGPLDKEGSFAIKSLLDSVDGNVIVISHQDLDPQDFDRHIIMSKVGRFTKPSIKDMAVSC</sequence>
<dbReference type="Proteomes" id="UP000201263">
    <property type="component" value="Segment"/>
</dbReference>
<evidence type="ECO:0000256" key="1">
    <source>
        <dbReference type="SAM" id="Coils"/>
    </source>
</evidence>
<dbReference type="GO" id="GO:0016887">
    <property type="term" value="F:ATP hydrolysis activity"/>
    <property type="evidence" value="ECO:0007669"/>
    <property type="project" value="InterPro"/>
</dbReference>
<dbReference type="Gene3D" id="3.40.50.300">
    <property type="entry name" value="P-loop containing nucleotide triphosphate hydrolases"/>
    <property type="match status" value="2"/>
</dbReference>
<dbReference type="KEGG" id="vg:22113528"/>
<dbReference type="EMBL" id="KM236237">
    <property type="protein sequence ID" value="AIK67992.1"/>
    <property type="molecule type" value="Genomic_DNA"/>
</dbReference>
<evidence type="ECO:0000259" key="2">
    <source>
        <dbReference type="Pfam" id="PF13476"/>
    </source>
</evidence>